<keyword evidence="4 5" id="KW-0472">Membrane</keyword>
<gene>
    <name evidence="6" type="ORF">F8B43_4539</name>
</gene>
<dbReference type="GO" id="GO:0005886">
    <property type="term" value="C:plasma membrane"/>
    <property type="evidence" value="ECO:0007669"/>
    <property type="project" value="UniProtKB-SubCell"/>
</dbReference>
<dbReference type="RefSeq" id="WP_012456359.1">
    <property type="nucleotide sequence ID" value="NZ_CP136837.1"/>
</dbReference>
<feature type="transmembrane region" description="Helical" evidence="5">
    <location>
        <begin position="140"/>
        <end position="162"/>
    </location>
</feature>
<proteinExistence type="inferred from homology"/>
<dbReference type="OMA" id="ATAVKIW"/>
<dbReference type="InterPro" id="IPR051598">
    <property type="entry name" value="TSUP/Inactive_protease-like"/>
</dbReference>
<reference evidence="6 7" key="1">
    <citation type="submission" date="2019-10" db="EMBL/GenBank/DDBJ databases">
        <title>Draft Genome Sequence of the Caffeine Degrading Methylotroph Methylorubrum populi PINKEL.</title>
        <authorList>
            <person name="Dawson S.C."/>
            <person name="Zhang X."/>
            <person name="Wright M.E."/>
            <person name="Sharma G."/>
            <person name="Langner J.T."/>
            <person name="Ditty J.L."/>
            <person name="Subuyuj G.A."/>
        </authorList>
    </citation>
    <scope>NUCLEOTIDE SEQUENCE [LARGE SCALE GENOMIC DNA]</scope>
    <source>
        <strain evidence="6 7">Pinkel</strain>
    </source>
</reference>
<sequence length="253" mass="25091">MPDPVQIALGAASGSVVGLILGLAGGGGSILAIPMLIHVVGLRNVHVAVGTGAFAVAACALVNLVGHLRVARVPWRAAGWFGLAGILAALLGADLGKQFDGPRLQALFALVMLAAAGMMLRRRFRPAAEPDAPRESVPKLVGFGGATGLMSGFFGIGGGFLVVPGLVAATGMPLVSAVGCSLVVITAFGLTTGISYALSQLVDWPLVLAFVAGGAGGGLAGLRLRSACAARKGLLDSVLAGLIAGAGLVMLVR</sequence>
<evidence type="ECO:0000256" key="5">
    <source>
        <dbReference type="RuleBase" id="RU363041"/>
    </source>
</evidence>
<keyword evidence="3 5" id="KW-1133">Transmembrane helix</keyword>
<feature type="transmembrane region" description="Helical" evidence="5">
    <location>
        <begin position="204"/>
        <end position="222"/>
    </location>
</feature>
<evidence type="ECO:0000256" key="2">
    <source>
        <dbReference type="ARBA" id="ARBA00022692"/>
    </source>
</evidence>
<accession>A0A177IF09</accession>
<dbReference type="Proteomes" id="UP000469949">
    <property type="component" value="Unassembled WGS sequence"/>
</dbReference>
<comment type="caution">
    <text evidence="6">The sequence shown here is derived from an EMBL/GenBank/DDBJ whole genome shotgun (WGS) entry which is preliminary data.</text>
</comment>
<dbReference type="InterPro" id="IPR002781">
    <property type="entry name" value="TM_pro_TauE-like"/>
</dbReference>
<keyword evidence="5" id="KW-1003">Cell membrane</keyword>
<dbReference type="Pfam" id="PF01925">
    <property type="entry name" value="TauE"/>
    <property type="match status" value="1"/>
</dbReference>
<comment type="subcellular location">
    <subcellularLocation>
        <location evidence="5">Cell membrane</location>
        <topology evidence="5">Multi-pass membrane protein</topology>
    </subcellularLocation>
    <subcellularLocation>
        <location evidence="1">Membrane</location>
        <topology evidence="1">Multi-pass membrane protein</topology>
    </subcellularLocation>
</comment>
<evidence type="ECO:0000313" key="7">
    <source>
        <dbReference type="Proteomes" id="UP000469949"/>
    </source>
</evidence>
<feature type="transmembrane region" description="Helical" evidence="5">
    <location>
        <begin position="6"/>
        <end position="33"/>
    </location>
</feature>
<protein>
    <recommendedName>
        <fullName evidence="5">Probable membrane transporter protein</fullName>
    </recommendedName>
</protein>
<feature type="transmembrane region" description="Helical" evidence="5">
    <location>
        <begin position="45"/>
        <end position="65"/>
    </location>
</feature>
<evidence type="ECO:0000256" key="3">
    <source>
        <dbReference type="ARBA" id="ARBA00022989"/>
    </source>
</evidence>
<dbReference type="AlphaFoldDB" id="A0A177IF09"/>
<evidence type="ECO:0000256" key="4">
    <source>
        <dbReference type="ARBA" id="ARBA00023136"/>
    </source>
</evidence>
<dbReference type="EMBL" id="WEKV01000018">
    <property type="protein sequence ID" value="KAB7783245.1"/>
    <property type="molecule type" value="Genomic_DNA"/>
</dbReference>
<organism evidence="6 7">
    <name type="scientific">Methylorubrum populi</name>
    <dbReference type="NCBI Taxonomy" id="223967"/>
    <lineage>
        <taxon>Bacteria</taxon>
        <taxon>Pseudomonadati</taxon>
        <taxon>Pseudomonadota</taxon>
        <taxon>Alphaproteobacteria</taxon>
        <taxon>Hyphomicrobiales</taxon>
        <taxon>Methylobacteriaceae</taxon>
        <taxon>Methylorubrum</taxon>
    </lineage>
</organism>
<feature type="transmembrane region" description="Helical" evidence="5">
    <location>
        <begin position="174"/>
        <end position="198"/>
    </location>
</feature>
<keyword evidence="2 5" id="KW-0812">Transmembrane</keyword>
<dbReference type="PANTHER" id="PTHR43701">
    <property type="entry name" value="MEMBRANE TRANSPORTER PROTEIN MJ0441-RELATED"/>
    <property type="match status" value="1"/>
</dbReference>
<evidence type="ECO:0000256" key="1">
    <source>
        <dbReference type="ARBA" id="ARBA00004141"/>
    </source>
</evidence>
<name>A0A177IF09_9HYPH</name>
<feature type="transmembrane region" description="Helical" evidence="5">
    <location>
        <begin position="234"/>
        <end position="252"/>
    </location>
</feature>
<feature type="transmembrane region" description="Helical" evidence="5">
    <location>
        <begin position="103"/>
        <end position="120"/>
    </location>
</feature>
<dbReference type="PANTHER" id="PTHR43701:SF2">
    <property type="entry name" value="MEMBRANE TRANSPORTER PROTEIN YJNA-RELATED"/>
    <property type="match status" value="1"/>
</dbReference>
<feature type="transmembrane region" description="Helical" evidence="5">
    <location>
        <begin position="77"/>
        <end position="96"/>
    </location>
</feature>
<comment type="similarity">
    <text evidence="5">Belongs to the 4-toluene sulfonate uptake permease (TSUP) (TC 2.A.102) family.</text>
</comment>
<evidence type="ECO:0000313" key="6">
    <source>
        <dbReference type="EMBL" id="KAB7783245.1"/>
    </source>
</evidence>